<gene>
    <name evidence="1" type="ORF">S01H4_40090</name>
</gene>
<protein>
    <submittedName>
        <fullName evidence="1">Uncharacterized protein</fullName>
    </submittedName>
</protein>
<accession>X1C9F5</accession>
<proteinExistence type="predicted"/>
<dbReference type="EMBL" id="BART01021796">
    <property type="protein sequence ID" value="GAH04057.1"/>
    <property type="molecule type" value="Genomic_DNA"/>
</dbReference>
<comment type="caution">
    <text evidence="1">The sequence shown here is derived from an EMBL/GenBank/DDBJ whole genome shotgun (WGS) entry which is preliminary data.</text>
</comment>
<sequence>WFGMKANSIIVEALKVISEEDRKVNGDLVTSLYDKFLTSEEEEGE</sequence>
<reference evidence="1" key="1">
    <citation type="journal article" date="2014" name="Front. Microbiol.">
        <title>High frequency of phylogenetically diverse reductive dehalogenase-homologous genes in deep subseafloor sedimentary metagenomes.</title>
        <authorList>
            <person name="Kawai M."/>
            <person name="Futagami T."/>
            <person name="Toyoda A."/>
            <person name="Takaki Y."/>
            <person name="Nishi S."/>
            <person name="Hori S."/>
            <person name="Arai W."/>
            <person name="Tsubouchi T."/>
            <person name="Morono Y."/>
            <person name="Uchiyama I."/>
            <person name="Ito T."/>
            <person name="Fujiyama A."/>
            <person name="Inagaki F."/>
            <person name="Takami H."/>
        </authorList>
    </citation>
    <scope>NUCLEOTIDE SEQUENCE</scope>
    <source>
        <strain evidence="1">Expedition CK06-06</strain>
    </source>
</reference>
<name>X1C9F5_9ZZZZ</name>
<evidence type="ECO:0000313" key="1">
    <source>
        <dbReference type="EMBL" id="GAH04057.1"/>
    </source>
</evidence>
<feature type="non-terminal residue" evidence="1">
    <location>
        <position position="1"/>
    </location>
</feature>
<dbReference type="AlphaFoldDB" id="X1C9F5"/>
<organism evidence="1">
    <name type="scientific">marine sediment metagenome</name>
    <dbReference type="NCBI Taxonomy" id="412755"/>
    <lineage>
        <taxon>unclassified sequences</taxon>
        <taxon>metagenomes</taxon>
        <taxon>ecological metagenomes</taxon>
    </lineage>
</organism>